<feature type="region of interest" description="Disordered" evidence="1">
    <location>
        <begin position="81"/>
        <end position="212"/>
    </location>
</feature>
<organism evidence="2">
    <name type="scientific">uncultured Acetobacteraceae bacterium</name>
    <dbReference type="NCBI Taxonomy" id="169975"/>
    <lineage>
        <taxon>Bacteria</taxon>
        <taxon>Pseudomonadati</taxon>
        <taxon>Pseudomonadota</taxon>
        <taxon>Alphaproteobacteria</taxon>
        <taxon>Acetobacterales</taxon>
        <taxon>Acetobacteraceae</taxon>
        <taxon>environmental samples</taxon>
    </lineage>
</organism>
<feature type="compositionally biased region" description="Basic and acidic residues" evidence="1">
    <location>
        <begin position="81"/>
        <end position="98"/>
    </location>
</feature>
<proteinExistence type="predicted"/>
<keyword evidence="2" id="KW-0378">Hydrolase</keyword>
<sequence>GGHRRHQRRGPADRRRGERHPPQQRRRRRGPGRGGLRHLRAQPRPRLLRGDQPLRGGVRVPPRRGLDAELRRGHRVGLRELPDRLVQHDGDGVGRRPDGALQLRPQPRADGGRRQAARRLRRRQHQRRRRRRHRRRRPRERPAGRRRRHGRAARGRRRGRVRVPRRRGRRRPGGGFPGRPRPHRGPHRPRLRDLGLRGQRRRRQDGHLGAVGLGRRRRVPARRVRGRGGRAAGL</sequence>
<reference evidence="2" key="1">
    <citation type="submission" date="2020-02" db="EMBL/GenBank/DDBJ databases">
        <authorList>
            <person name="Meier V. D."/>
        </authorList>
    </citation>
    <scope>NUCLEOTIDE SEQUENCE</scope>
    <source>
        <strain evidence="2">AVDCRST_MAG04</strain>
    </source>
</reference>
<dbReference type="GO" id="GO:0004035">
    <property type="term" value="F:alkaline phosphatase activity"/>
    <property type="evidence" value="ECO:0007669"/>
    <property type="project" value="UniProtKB-EC"/>
</dbReference>
<evidence type="ECO:0000313" key="2">
    <source>
        <dbReference type="EMBL" id="CAA9221866.1"/>
    </source>
</evidence>
<feature type="compositionally biased region" description="Basic residues" evidence="1">
    <location>
        <begin position="115"/>
        <end position="172"/>
    </location>
</feature>
<accession>A0A6J4HFJ1</accession>
<evidence type="ECO:0000256" key="1">
    <source>
        <dbReference type="SAM" id="MobiDB-lite"/>
    </source>
</evidence>
<feature type="non-terminal residue" evidence="2">
    <location>
        <position position="234"/>
    </location>
</feature>
<feature type="compositionally biased region" description="Basic residues" evidence="1">
    <location>
        <begin position="22"/>
        <end position="47"/>
    </location>
</feature>
<feature type="compositionally biased region" description="Basic residues" evidence="1">
    <location>
        <begin position="180"/>
        <end position="190"/>
    </location>
</feature>
<feature type="non-terminal residue" evidence="2">
    <location>
        <position position="1"/>
    </location>
</feature>
<feature type="compositionally biased region" description="Basic and acidic residues" evidence="1">
    <location>
        <begin position="10"/>
        <end position="21"/>
    </location>
</feature>
<protein>
    <submittedName>
        <fullName evidence="2">Alkaline phosphatase</fullName>
        <ecNumber evidence="2">3.1.3.1</ecNumber>
    </submittedName>
</protein>
<dbReference type="EMBL" id="CADCTL010000050">
    <property type="protein sequence ID" value="CAA9221866.1"/>
    <property type="molecule type" value="Genomic_DNA"/>
</dbReference>
<gene>
    <name evidence="2" type="ORF">AVDCRST_MAG04-664</name>
</gene>
<name>A0A6J4HFJ1_9PROT</name>
<dbReference type="EC" id="3.1.3.1" evidence="2"/>
<dbReference type="AlphaFoldDB" id="A0A6J4HFJ1"/>
<feature type="region of interest" description="Disordered" evidence="1">
    <location>
        <begin position="1"/>
        <end position="68"/>
    </location>
</feature>